<dbReference type="GO" id="GO:0006979">
    <property type="term" value="P:response to oxidative stress"/>
    <property type="evidence" value="ECO:0000318"/>
    <property type="project" value="GO_Central"/>
</dbReference>
<comment type="catalytic activity">
    <reaction evidence="4">
        <text>a 2-oxocarboxylate + 2 oxidized [2Fe-2S]-[ferredoxin] + CoA = an acyl-CoA + 2 reduced [2Fe-2S]-[ferredoxin] + CO2 + H(+)</text>
        <dbReference type="Rhea" id="RHEA:42316"/>
        <dbReference type="Rhea" id="RHEA-COMP:10000"/>
        <dbReference type="Rhea" id="RHEA-COMP:10001"/>
        <dbReference type="ChEBI" id="CHEBI:15378"/>
        <dbReference type="ChEBI" id="CHEBI:16526"/>
        <dbReference type="ChEBI" id="CHEBI:33737"/>
        <dbReference type="ChEBI" id="CHEBI:33738"/>
        <dbReference type="ChEBI" id="CHEBI:35179"/>
        <dbReference type="ChEBI" id="CHEBI:57287"/>
        <dbReference type="ChEBI" id="CHEBI:58342"/>
        <dbReference type="EC" id="1.2.7.11"/>
    </reaction>
</comment>
<dbReference type="PANTHER" id="PTHR32154:SF30">
    <property type="entry name" value="2-OXOACID OXIDOREDUCTASE (FERREDOXIN)"/>
    <property type="match status" value="1"/>
</dbReference>
<proteinExistence type="predicted"/>
<dbReference type="InterPro" id="IPR002880">
    <property type="entry name" value="Pyrv_Fd/Flavodoxin_OxRdtase_N"/>
</dbReference>
<dbReference type="InParanoid" id="Q8ZT16"/>
<dbReference type="Proteomes" id="UP000002439">
    <property type="component" value="Chromosome"/>
</dbReference>
<organism evidence="6 7">
    <name type="scientific">Pyrobaculum aerophilum (strain ATCC 51768 / DSM 7523 / JCM 9630 / CIP 104966 / NBRC 100827 / IM2)</name>
    <dbReference type="NCBI Taxonomy" id="178306"/>
    <lineage>
        <taxon>Archaea</taxon>
        <taxon>Thermoproteota</taxon>
        <taxon>Thermoprotei</taxon>
        <taxon>Thermoproteales</taxon>
        <taxon>Thermoproteaceae</taxon>
        <taxon>Pyrobaculum</taxon>
    </lineage>
</organism>
<dbReference type="CDD" id="cd07034">
    <property type="entry name" value="TPP_PYR_PFOR_IOR-alpha_like"/>
    <property type="match status" value="1"/>
</dbReference>
<name>Q8ZT16_PYRAE</name>
<gene>
    <name evidence="6" type="ordered locus">PAE3478</name>
</gene>
<protein>
    <recommendedName>
        <fullName evidence="2">2-oxoacid oxidoreductase (ferredoxin)</fullName>
        <ecNumber evidence="2">1.2.7.11</ecNumber>
    </recommendedName>
</protein>
<dbReference type="FunFam" id="3.40.50.970:FF:000039">
    <property type="entry name" value="Indolepyruvate oxidoreductase subunit IorA"/>
    <property type="match status" value="1"/>
</dbReference>
<dbReference type="KEGG" id="pai:PAE3478"/>
<dbReference type="GO" id="GO:0019164">
    <property type="term" value="F:pyruvate synthase activity"/>
    <property type="evidence" value="ECO:0007669"/>
    <property type="project" value="UniProtKB-ARBA"/>
</dbReference>
<keyword evidence="7" id="KW-1185">Reference proteome</keyword>
<comment type="subunit">
    <text evidence="1">Heterodimer composed of an alpha and a beta subunit.</text>
</comment>
<dbReference type="GeneID" id="85935719"/>
<evidence type="ECO:0000313" key="6">
    <source>
        <dbReference type="EMBL" id="AAL64947.1"/>
    </source>
</evidence>
<dbReference type="Pfam" id="PF01855">
    <property type="entry name" value="POR_N"/>
    <property type="match status" value="1"/>
</dbReference>
<dbReference type="GO" id="GO:0018491">
    <property type="term" value="F:2-oxobutyrate synthase activity"/>
    <property type="evidence" value="ECO:0007669"/>
    <property type="project" value="UniProtKB-ARBA"/>
</dbReference>
<dbReference type="EMBL" id="AE009441">
    <property type="protein sequence ID" value="AAL64947.1"/>
    <property type="molecule type" value="Genomic_DNA"/>
</dbReference>
<dbReference type="PATRIC" id="fig|178306.9.peg.2619"/>
<evidence type="ECO:0000256" key="1">
    <source>
        <dbReference type="ARBA" id="ARBA00011631"/>
    </source>
</evidence>
<evidence type="ECO:0000313" key="7">
    <source>
        <dbReference type="Proteomes" id="UP000002439"/>
    </source>
</evidence>
<dbReference type="PANTHER" id="PTHR32154">
    <property type="entry name" value="PYRUVATE-FLAVODOXIN OXIDOREDUCTASE-RELATED"/>
    <property type="match status" value="1"/>
</dbReference>
<dbReference type="InterPro" id="IPR050722">
    <property type="entry name" value="Pyruvate:ferred/Flavod_OxRd"/>
</dbReference>
<evidence type="ECO:0000256" key="2">
    <source>
        <dbReference type="ARBA" id="ARBA00012691"/>
    </source>
</evidence>
<dbReference type="Gene3D" id="3.40.50.970">
    <property type="match status" value="1"/>
</dbReference>
<dbReference type="SUPFAM" id="SSF52518">
    <property type="entry name" value="Thiamin diphosphate-binding fold (THDP-binding)"/>
    <property type="match status" value="1"/>
</dbReference>
<sequence length="190" mass="20669">MKLLLLGNEAIAYGALSSGVALATAYPGTPSTEILETLIEFKDRVVHWASNEKVAFELAYGAALAGARALTAMKHVGLNVAADPLHSAAYTGVEGGFIIVTADDPWMHSSQNEQDTRWYGLQAYVPVLEPSDPSEAYRYVKLGFDMSEKFKHPFMLRTVTRVSHVRAPVEVEPPAPRSGAVSREILRGLI</sequence>
<keyword evidence="3" id="KW-0560">Oxidoreductase</keyword>
<accession>Q8ZT16</accession>
<evidence type="ECO:0000256" key="4">
    <source>
        <dbReference type="ARBA" id="ARBA00048893"/>
    </source>
</evidence>
<dbReference type="STRING" id="178306.PAE3478"/>
<evidence type="ECO:0000256" key="3">
    <source>
        <dbReference type="ARBA" id="ARBA00023002"/>
    </source>
</evidence>
<reference evidence="6 7" key="1">
    <citation type="journal article" date="2002" name="Proc. Natl. Acad. Sci. U.S.A.">
        <title>Genome sequence of the hyperthermophilic crenarchaeon Pyrobaculum aerophilum.</title>
        <authorList>
            <person name="Fitz-Gibbon S.T."/>
            <person name="Ladner H."/>
            <person name="Kim U.J."/>
            <person name="Stetter K.O."/>
            <person name="Simon M.I."/>
            <person name="Miller J.H."/>
        </authorList>
    </citation>
    <scope>NUCLEOTIDE SEQUENCE [LARGE SCALE GENOMIC DNA]</scope>
    <source>
        <strain evidence="7">ATCC 51768 / DSM 7523 / JCM 9630 / CIP 104966 / NBRC 100827 / IM2</strain>
    </source>
</reference>
<evidence type="ECO:0000259" key="5">
    <source>
        <dbReference type="Pfam" id="PF01855"/>
    </source>
</evidence>
<feature type="domain" description="Pyruvate flavodoxin/ferredoxin oxidoreductase pyrimidine binding" evidence="5">
    <location>
        <begin position="14"/>
        <end position="175"/>
    </location>
</feature>
<dbReference type="RefSeq" id="WP_011009414.1">
    <property type="nucleotide sequence ID" value="NC_003364.1"/>
</dbReference>
<dbReference type="InterPro" id="IPR029061">
    <property type="entry name" value="THDP-binding"/>
</dbReference>
<dbReference type="HOGENOM" id="CLU_1425135_0_0_2"/>
<dbReference type="EnsemblBacteria" id="AAL64947">
    <property type="protein sequence ID" value="AAL64947"/>
    <property type="gene ID" value="PAE3478"/>
</dbReference>
<dbReference type="EC" id="1.2.7.11" evidence="2"/>
<dbReference type="eggNOG" id="arCOG01609">
    <property type="taxonomic scope" value="Archaea"/>
</dbReference>
<dbReference type="AlphaFoldDB" id="Q8ZT16"/>